<keyword evidence="4" id="KW-0813">Transport</keyword>
<keyword evidence="11" id="KW-0966">Cell projection</keyword>
<keyword evidence="12" id="KW-1185">Reference proteome</keyword>
<evidence type="ECO:0000256" key="7">
    <source>
        <dbReference type="ARBA" id="ARBA00022795"/>
    </source>
</evidence>
<comment type="subcellular location">
    <subcellularLocation>
        <location evidence="1">Cell membrane</location>
        <topology evidence="1">Peripheral membrane protein</topology>
        <orientation evidence="1">Cytoplasmic side</orientation>
    </subcellularLocation>
</comment>
<organism evidence="11 12">
    <name type="scientific">Neptunomonas concharum</name>
    <dbReference type="NCBI Taxonomy" id="1031538"/>
    <lineage>
        <taxon>Bacteria</taxon>
        <taxon>Pseudomonadati</taxon>
        <taxon>Pseudomonadota</taxon>
        <taxon>Gammaproteobacteria</taxon>
        <taxon>Oceanospirillales</taxon>
        <taxon>Oceanospirillaceae</taxon>
        <taxon>Neptunomonas</taxon>
    </lineage>
</organism>
<name>A0A5P1R8A7_9GAMM</name>
<gene>
    <name evidence="11" type="primary">fliJ</name>
    <name evidence="11" type="ORF">F0U83_03270</name>
</gene>
<keyword evidence="6" id="KW-0145">Chemotaxis</keyword>
<protein>
    <recommendedName>
        <fullName evidence="3">Flagellar FliJ protein</fullName>
    </recommendedName>
</protein>
<dbReference type="PANTHER" id="PTHR38786:SF1">
    <property type="entry name" value="FLAGELLAR FLIJ PROTEIN"/>
    <property type="match status" value="1"/>
</dbReference>
<accession>A0A5P1R8A7</accession>
<keyword evidence="7" id="KW-1005">Bacterial flagellum biogenesis</keyword>
<dbReference type="KEGG" id="ncu:F0U83_03270"/>
<dbReference type="AlphaFoldDB" id="A0A5P1R8A7"/>
<dbReference type="GO" id="GO:0044781">
    <property type="term" value="P:bacterial-type flagellum organization"/>
    <property type="evidence" value="ECO:0007669"/>
    <property type="project" value="UniProtKB-KW"/>
</dbReference>
<reference evidence="11 12" key="1">
    <citation type="journal article" date="2019" name="Biochem. Eng. J.">
        <title>Metabolic engineering of the marine bacteria Neptunomonas concharum for the production of acetoin and meso-2,3-butanediol from acetate.</title>
        <authorList>
            <person name="Li W."/>
            <person name="Pu N."/>
            <person name="Liu C.-X."/>
            <person name="Yuan Q.-P."/>
            <person name="Li Z.-J."/>
        </authorList>
    </citation>
    <scope>NUCLEOTIDE SEQUENCE [LARGE SCALE GENOMIC DNA]</scope>
    <source>
        <strain evidence="11 12">JCM17730</strain>
    </source>
</reference>
<dbReference type="InterPro" id="IPR052570">
    <property type="entry name" value="FliJ"/>
</dbReference>
<evidence type="ECO:0000256" key="6">
    <source>
        <dbReference type="ARBA" id="ARBA00022500"/>
    </source>
</evidence>
<evidence type="ECO:0000313" key="12">
    <source>
        <dbReference type="Proteomes" id="UP000324760"/>
    </source>
</evidence>
<sequence>MKKRSSRLQVVLNLAEQRKAQAEQFLGEQVKRVETDKVQLAQLQDYLAEYQQAYREAVNRGLDIGQLQNYQAFMAKISDAIEKHRKSMQHNLVQLEQIKKYWAQMHGKHQAVDNLVSKVVAQEKQVEDKQLQKLLDERSQLRPSAFI</sequence>
<keyword evidence="9" id="KW-0472">Membrane</keyword>
<keyword evidence="5" id="KW-1003">Cell membrane</keyword>
<dbReference type="Pfam" id="PF02050">
    <property type="entry name" value="FliJ"/>
    <property type="match status" value="1"/>
</dbReference>
<dbReference type="GO" id="GO:0006935">
    <property type="term" value="P:chemotaxis"/>
    <property type="evidence" value="ECO:0007669"/>
    <property type="project" value="UniProtKB-KW"/>
</dbReference>
<dbReference type="EMBL" id="CP043869">
    <property type="protein sequence ID" value="QEQ95803.1"/>
    <property type="molecule type" value="Genomic_DNA"/>
</dbReference>
<dbReference type="PRINTS" id="PR01004">
    <property type="entry name" value="FLGFLIJ"/>
</dbReference>
<dbReference type="InterPro" id="IPR053716">
    <property type="entry name" value="Flag_assembly_chemotaxis_eff"/>
</dbReference>
<evidence type="ECO:0000313" key="11">
    <source>
        <dbReference type="EMBL" id="QEQ95803.1"/>
    </source>
</evidence>
<dbReference type="OrthoDB" id="6118332at2"/>
<keyword evidence="11" id="KW-0969">Cilium</keyword>
<evidence type="ECO:0000256" key="4">
    <source>
        <dbReference type="ARBA" id="ARBA00022448"/>
    </source>
</evidence>
<dbReference type="GO" id="GO:0071973">
    <property type="term" value="P:bacterial-type flagellum-dependent cell motility"/>
    <property type="evidence" value="ECO:0007669"/>
    <property type="project" value="InterPro"/>
</dbReference>
<evidence type="ECO:0000256" key="10">
    <source>
        <dbReference type="ARBA" id="ARBA00023225"/>
    </source>
</evidence>
<proteinExistence type="inferred from homology"/>
<dbReference type="GO" id="GO:0015031">
    <property type="term" value="P:protein transport"/>
    <property type="evidence" value="ECO:0007669"/>
    <property type="project" value="UniProtKB-KW"/>
</dbReference>
<dbReference type="InterPro" id="IPR018006">
    <property type="entry name" value="Flag_FliJ_proteobac"/>
</dbReference>
<dbReference type="InterPro" id="IPR012823">
    <property type="entry name" value="Flagell_FliJ"/>
</dbReference>
<dbReference type="GO" id="GO:0005886">
    <property type="term" value="C:plasma membrane"/>
    <property type="evidence" value="ECO:0007669"/>
    <property type="project" value="UniProtKB-SubCell"/>
</dbReference>
<dbReference type="GO" id="GO:0003774">
    <property type="term" value="F:cytoskeletal motor activity"/>
    <property type="evidence" value="ECO:0007669"/>
    <property type="project" value="InterPro"/>
</dbReference>
<comment type="similarity">
    <text evidence="2">Belongs to the FliJ family.</text>
</comment>
<evidence type="ECO:0000256" key="8">
    <source>
        <dbReference type="ARBA" id="ARBA00022927"/>
    </source>
</evidence>
<dbReference type="RefSeq" id="WP_138986507.1">
    <property type="nucleotide sequence ID" value="NZ_CP043869.1"/>
</dbReference>
<evidence type="ECO:0000256" key="1">
    <source>
        <dbReference type="ARBA" id="ARBA00004413"/>
    </source>
</evidence>
<keyword evidence="10" id="KW-1006">Bacterial flagellum protein export</keyword>
<evidence type="ECO:0000256" key="2">
    <source>
        <dbReference type="ARBA" id="ARBA00010004"/>
    </source>
</evidence>
<evidence type="ECO:0000256" key="9">
    <source>
        <dbReference type="ARBA" id="ARBA00023136"/>
    </source>
</evidence>
<keyword evidence="8" id="KW-0653">Protein transport</keyword>
<evidence type="ECO:0000256" key="3">
    <source>
        <dbReference type="ARBA" id="ARBA00020392"/>
    </source>
</evidence>
<dbReference type="Gene3D" id="1.10.287.1700">
    <property type="match status" value="1"/>
</dbReference>
<evidence type="ECO:0000256" key="5">
    <source>
        <dbReference type="ARBA" id="ARBA00022475"/>
    </source>
</evidence>
<dbReference type="NCBIfam" id="TIGR02473">
    <property type="entry name" value="flagell_FliJ"/>
    <property type="match status" value="1"/>
</dbReference>
<dbReference type="Proteomes" id="UP000324760">
    <property type="component" value="Chromosome"/>
</dbReference>
<keyword evidence="11" id="KW-0282">Flagellum</keyword>
<dbReference type="GO" id="GO:0009288">
    <property type="term" value="C:bacterial-type flagellum"/>
    <property type="evidence" value="ECO:0007669"/>
    <property type="project" value="InterPro"/>
</dbReference>
<dbReference type="PANTHER" id="PTHR38786">
    <property type="entry name" value="FLAGELLAR FLIJ PROTEIN"/>
    <property type="match status" value="1"/>
</dbReference>